<evidence type="ECO:0000256" key="1">
    <source>
        <dbReference type="SAM" id="SignalP"/>
    </source>
</evidence>
<organism evidence="2 3">
    <name type="scientific">Ensete ventricosum</name>
    <name type="common">Abyssinian banana</name>
    <name type="synonym">Musa ensete</name>
    <dbReference type="NCBI Taxonomy" id="4639"/>
    <lineage>
        <taxon>Eukaryota</taxon>
        <taxon>Viridiplantae</taxon>
        <taxon>Streptophyta</taxon>
        <taxon>Embryophyta</taxon>
        <taxon>Tracheophyta</taxon>
        <taxon>Spermatophyta</taxon>
        <taxon>Magnoliopsida</taxon>
        <taxon>Liliopsida</taxon>
        <taxon>Zingiberales</taxon>
        <taxon>Musaceae</taxon>
        <taxon>Ensete</taxon>
    </lineage>
</organism>
<keyword evidence="1" id="KW-0732">Signal</keyword>
<feature type="chain" id="PRO_5019243089" evidence="1">
    <location>
        <begin position="21"/>
        <end position="243"/>
    </location>
</feature>
<feature type="signal peptide" evidence="1">
    <location>
        <begin position="1"/>
        <end position="20"/>
    </location>
</feature>
<name>A0A427AX06_ENSVE</name>
<dbReference type="AlphaFoldDB" id="A0A427AX06"/>
<reference evidence="2 3" key="1">
    <citation type="journal article" date="2014" name="Agronomy (Basel)">
        <title>A Draft Genome Sequence for Ensete ventricosum, the Drought-Tolerant Tree Against Hunger.</title>
        <authorList>
            <person name="Harrison J."/>
            <person name="Moore K.A."/>
            <person name="Paszkiewicz K."/>
            <person name="Jones T."/>
            <person name="Grant M."/>
            <person name="Ambacheew D."/>
            <person name="Muzemil S."/>
            <person name="Studholme D.J."/>
        </authorList>
    </citation>
    <scope>NUCLEOTIDE SEQUENCE [LARGE SCALE GENOMIC DNA]</scope>
</reference>
<comment type="caution">
    <text evidence="2">The sequence shown here is derived from an EMBL/GenBank/DDBJ whole genome shotgun (WGS) entry which is preliminary data.</text>
</comment>
<dbReference type="EMBL" id="AMZH03001060">
    <property type="protein sequence ID" value="RRT80790.1"/>
    <property type="molecule type" value="Genomic_DNA"/>
</dbReference>
<accession>A0A427AX06</accession>
<dbReference type="Proteomes" id="UP000287651">
    <property type="component" value="Unassembled WGS sequence"/>
</dbReference>
<gene>
    <name evidence="2" type="ORF">B296_00020932</name>
</gene>
<protein>
    <submittedName>
        <fullName evidence="2">Uncharacterized protein</fullName>
    </submittedName>
</protein>
<sequence>MTILFTLYRVVYIVFVLLRGENDGHFGYLSCSVGFHGIVACSPGTGGARGTNPKRDDKIVRMRLFRVLVIFIKKGIRCIKNRIRISKRWTFWPIGNCIHIKHLWWLRMERKRCGDVESEQNSRNSISPRRMVGGGLRLFGVQLEMAASPMNKCFSTDCLTCPAAASSSPSPSSSSSLVSIDETAEKTSNGYLSDGLVVRTQERKKGKSKQYFYFPVQILSALSYASFVGLHSNSCYYQFSFCG</sequence>
<evidence type="ECO:0000313" key="2">
    <source>
        <dbReference type="EMBL" id="RRT80790.1"/>
    </source>
</evidence>
<proteinExistence type="predicted"/>
<evidence type="ECO:0000313" key="3">
    <source>
        <dbReference type="Proteomes" id="UP000287651"/>
    </source>
</evidence>